<dbReference type="InterPro" id="IPR021109">
    <property type="entry name" value="Peptidase_aspartic_dom_sf"/>
</dbReference>
<organism evidence="2 3">
    <name type="scientific">Pseudobythopirellula maris</name>
    <dbReference type="NCBI Taxonomy" id="2527991"/>
    <lineage>
        <taxon>Bacteria</taxon>
        <taxon>Pseudomonadati</taxon>
        <taxon>Planctomycetota</taxon>
        <taxon>Planctomycetia</taxon>
        <taxon>Pirellulales</taxon>
        <taxon>Lacipirellulaceae</taxon>
        <taxon>Pseudobythopirellula</taxon>
    </lineage>
</organism>
<dbReference type="OrthoDB" id="9782977at2"/>
<dbReference type="RefSeq" id="WP_146399426.1">
    <property type="nucleotide sequence ID" value="NZ_SJPQ01000002.1"/>
</dbReference>
<keyword evidence="3" id="KW-1185">Reference proteome</keyword>
<evidence type="ECO:0000259" key="1">
    <source>
        <dbReference type="Pfam" id="PF05618"/>
    </source>
</evidence>
<name>A0A5C5ZML1_9BACT</name>
<reference evidence="2 3" key="1">
    <citation type="submission" date="2019-02" db="EMBL/GenBank/DDBJ databases">
        <title>Deep-cultivation of Planctomycetes and their phenomic and genomic characterization uncovers novel biology.</title>
        <authorList>
            <person name="Wiegand S."/>
            <person name="Jogler M."/>
            <person name="Boedeker C."/>
            <person name="Pinto D."/>
            <person name="Vollmers J."/>
            <person name="Rivas-Marin E."/>
            <person name="Kohn T."/>
            <person name="Peeters S.H."/>
            <person name="Heuer A."/>
            <person name="Rast P."/>
            <person name="Oberbeckmann S."/>
            <person name="Bunk B."/>
            <person name="Jeske O."/>
            <person name="Meyerdierks A."/>
            <person name="Storesund J.E."/>
            <person name="Kallscheuer N."/>
            <person name="Luecker S."/>
            <person name="Lage O.M."/>
            <person name="Pohl T."/>
            <person name="Merkel B.J."/>
            <person name="Hornburger P."/>
            <person name="Mueller R.-W."/>
            <person name="Bruemmer F."/>
            <person name="Labrenz M."/>
            <person name="Spormann A.M."/>
            <person name="Op Den Camp H."/>
            <person name="Overmann J."/>
            <person name="Amann R."/>
            <person name="Jetten M.S.M."/>
            <person name="Mascher T."/>
            <person name="Medema M.H."/>
            <person name="Devos D.P."/>
            <person name="Kaster A.-K."/>
            <person name="Ovreas L."/>
            <person name="Rohde M."/>
            <person name="Galperin M.Y."/>
            <person name="Jogler C."/>
        </authorList>
    </citation>
    <scope>NUCLEOTIDE SEQUENCE [LARGE SCALE GENOMIC DNA]</scope>
    <source>
        <strain evidence="2 3">Mal64</strain>
    </source>
</reference>
<proteinExistence type="predicted"/>
<feature type="domain" description="Retropepsin-like aspartic endopeptidase" evidence="1">
    <location>
        <begin position="46"/>
        <end position="163"/>
    </location>
</feature>
<dbReference type="EMBL" id="SJPQ01000002">
    <property type="protein sequence ID" value="TWT88398.1"/>
    <property type="molecule type" value="Genomic_DNA"/>
</dbReference>
<accession>A0A5C5ZML1</accession>
<dbReference type="SUPFAM" id="SSF50630">
    <property type="entry name" value="Acid proteases"/>
    <property type="match status" value="1"/>
</dbReference>
<sequence>MSTNRLTAVLIVALVAYAAAPALLGLGKPQKVTIGPTAEVAESSSGLTFQARVDTGAAKTSVHFEDLVIEDESPDPAENIGKKAKVLLDDGAGSRAWVDTKIVDRTVVKMDAHREERYNIEIELSVLGVQKPALVTLNDRSRLKYPLLLGREYLTGDFVVDTGHVTEKVN</sequence>
<dbReference type="InterPro" id="IPR008503">
    <property type="entry name" value="Asp_endopeptidase"/>
</dbReference>
<dbReference type="PANTHER" id="PTHR38037:SF2">
    <property type="entry name" value="ATP-DEPENDENT ZINC PROTEASE DOMAIN-CONTAINING PROTEIN-RELATED"/>
    <property type="match status" value="1"/>
</dbReference>
<dbReference type="AlphaFoldDB" id="A0A5C5ZML1"/>
<protein>
    <recommendedName>
        <fullName evidence="1">Retropepsin-like aspartic endopeptidase domain-containing protein</fullName>
    </recommendedName>
</protein>
<evidence type="ECO:0000313" key="3">
    <source>
        <dbReference type="Proteomes" id="UP000315440"/>
    </source>
</evidence>
<dbReference type="Pfam" id="PF05618">
    <property type="entry name" value="Zn_protease"/>
    <property type="match status" value="1"/>
</dbReference>
<gene>
    <name evidence="2" type="ORF">Mal64_18780</name>
</gene>
<dbReference type="Gene3D" id="2.40.70.10">
    <property type="entry name" value="Acid Proteases"/>
    <property type="match status" value="1"/>
</dbReference>
<dbReference type="PANTHER" id="PTHR38037">
    <property type="entry name" value="ZN_PROTEASE DOMAIN-CONTAINING PROTEIN"/>
    <property type="match status" value="1"/>
</dbReference>
<comment type="caution">
    <text evidence="2">The sequence shown here is derived from an EMBL/GenBank/DDBJ whole genome shotgun (WGS) entry which is preliminary data.</text>
</comment>
<evidence type="ECO:0000313" key="2">
    <source>
        <dbReference type="EMBL" id="TWT88398.1"/>
    </source>
</evidence>
<dbReference type="Proteomes" id="UP000315440">
    <property type="component" value="Unassembled WGS sequence"/>
</dbReference>